<organism evidence="3 4">
    <name type="scientific">Wenyingzhuangia fucanilytica</name>
    <dbReference type="NCBI Taxonomy" id="1790137"/>
    <lineage>
        <taxon>Bacteria</taxon>
        <taxon>Pseudomonadati</taxon>
        <taxon>Bacteroidota</taxon>
        <taxon>Flavobacteriia</taxon>
        <taxon>Flavobacteriales</taxon>
        <taxon>Flavobacteriaceae</taxon>
        <taxon>Wenyingzhuangia</taxon>
    </lineage>
</organism>
<keyword evidence="4" id="KW-1185">Reference proteome</keyword>
<evidence type="ECO:0000256" key="1">
    <source>
        <dbReference type="SAM" id="MobiDB-lite"/>
    </source>
</evidence>
<evidence type="ECO:0000259" key="2">
    <source>
        <dbReference type="PROSITE" id="PS51411"/>
    </source>
</evidence>
<dbReference type="RefSeq" id="WP_068828097.1">
    <property type="nucleotide sequence ID" value="NZ_CP014224.1"/>
</dbReference>
<reference evidence="3 4" key="1">
    <citation type="submission" date="2016-02" db="EMBL/GenBank/DDBJ databases">
        <authorList>
            <person name="Wen L."/>
            <person name="He K."/>
            <person name="Yang H."/>
        </authorList>
    </citation>
    <scope>NUCLEOTIDE SEQUENCE [LARGE SCALE GENOMIC DNA]</scope>
    <source>
        <strain evidence="3 4">CZ1127</strain>
    </source>
</reference>
<evidence type="ECO:0000313" key="4">
    <source>
        <dbReference type="Proteomes" id="UP000092967"/>
    </source>
</evidence>
<protein>
    <recommendedName>
        <fullName evidence="2">PSP1 C-terminal domain-containing protein</fullName>
    </recommendedName>
</protein>
<feature type="compositionally biased region" description="Basic residues" evidence="1">
    <location>
        <begin position="402"/>
        <end position="411"/>
    </location>
</feature>
<dbReference type="KEGG" id="wfu:AXE80_13080"/>
<dbReference type="PANTHER" id="PTHR43830:SF3">
    <property type="entry name" value="PROTEIN PSP1"/>
    <property type="match status" value="1"/>
</dbReference>
<dbReference type="AlphaFoldDB" id="A0A1B1Y8Q2"/>
<proteinExistence type="predicted"/>
<feature type="compositionally biased region" description="Basic residues" evidence="1">
    <location>
        <begin position="471"/>
        <end position="480"/>
    </location>
</feature>
<feature type="compositionally biased region" description="Low complexity" evidence="1">
    <location>
        <begin position="379"/>
        <end position="389"/>
    </location>
</feature>
<dbReference type="InterPro" id="IPR007557">
    <property type="entry name" value="PSP1_C"/>
</dbReference>
<dbReference type="EMBL" id="CP014224">
    <property type="protein sequence ID" value="ANW97161.1"/>
    <property type="molecule type" value="Genomic_DNA"/>
</dbReference>
<accession>A0A1B1Y8Q2</accession>
<feature type="compositionally biased region" description="Polar residues" evidence="1">
    <location>
        <begin position="412"/>
        <end position="431"/>
    </location>
</feature>
<dbReference type="PANTHER" id="PTHR43830">
    <property type="entry name" value="PROTEIN PSP1"/>
    <property type="match status" value="1"/>
</dbReference>
<dbReference type="Proteomes" id="UP000092967">
    <property type="component" value="Chromosome"/>
</dbReference>
<sequence length="533" mass="59846">MSCTSCSTKDGGVPNGCKSNGNCGTGSCDKLTVFDWLSNMELPTGQKPFDIVEIRFKNGRKHFYKNEKNFQLTIGEVVAVEGNPGHDIGTISLTGELVKIQMKKKKIAIDSQEVKKIYRKATVKDIETWEAARNREVETQKKGREIIIRLGLKMKLSDVEYQGDGNKATFYYTADDRVDFRQLIRELASAFSIRVEMKQVGLRQEAARLGGVGSCGRELCCSTWLTDFRKVNTAAARYQQLSLNPQKLAGQCGKLKCCLNYELDTYLDTLKGFPSQSVMLKTEKGLATFVKMDIFKEILWYTYKDDKSKWFKLTLAQVQEIIEENKQGNAVDGLEEFDAENIEETKIDFENVVGQDSLTRFDEPKQKSKRRKNNRSRNKAAGNNQAKQNTPSNGSPSDGKPKRPTNRKPNHQPKSNAANPSVASDETNSKPSGKRPNNRRRNNPNKPQGEKQNPNAKVEVKANANQPAKPRPQRKPQRKKPQADGNPQKVANPNKVVNESTKPKEGTPNANKPKRRNNKKRPNKPSNGPAKSE</sequence>
<dbReference type="InterPro" id="IPR047767">
    <property type="entry name" value="PSP1-like"/>
</dbReference>
<name>A0A1B1Y8Q2_9FLAO</name>
<feature type="compositionally biased region" description="Basic residues" evidence="1">
    <location>
        <begin position="512"/>
        <end position="523"/>
    </location>
</feature>
<dbReference type="Pfam" id="PF04468">
    <property type="entry name" value="PSP1"/>
    <property type="match status" value="1"/>
</dbReference>
<dbReference type="OrthoDB" id="9779344at2"/>
<dbReference type="PROSITE" id="PS51411">
    <property type="entry name" value="PSP1_C"/>
    <property type="match status" value="1"/>
</dbReference>
<gene>
    <name evidence="3" type="ORF">AXE80_13080</name>
</gene>
<feature type="region of interest" description="Disordered" evidence="1">
    <location>
        <begin position="357"/>
        <end position="533"/>
    </location>
</feature>
<dbReference type="GO" id="GO:0005737">
    <property type="term" value="C:cytoplasm"/>
    <property type="evidence" value="ECO:0007669"/>
    <property type="project" value="TreeGrafter"/>
</dbReference>
<dbReference type="STRING" id="1790137.AXE80_13080"/>
<feature type="compositionally biased region" description="Basic residues" evidence="1">
    <location>
        <begin position="432"/>
        <end position="443"/>
    </location>
</feature>
<feature type="compositionally biased region" description="Polar residues" evidence="1">
    <location>
        <begin position="489"/>
        <end position="500"/>
    </location>
</feature>
<evidence type="ECO:0000313" key="3">
    <source>
        <dbReference type="EMBL" id="ANW97161.1"/>
    </source>
</evidence>
<feature type="domain" description="PSP1 C-terminal" evidence="2">
    <location>
        <begin position="115"/>
        <end position="200"/>
    </location>
</feature>
<dbReference type="NCBIfam" id="NF041131">
    <property type="entry name" value="RicT_YaaT_fam"/>
    <property type="match status" value="1"/>
</dbReference>
<feature type="compositionally biased region" description="Basic residues" evidence="1">
    <location>
        <begin position="367"/>
        <end position="378"/>
    </location>
</feature>